<organism evidence="1">
    <name type="scientific">bioreactor metagenome</name>
    <dbReference type="NCBI Taxonomy" id="1076179"/>
    <lineage>
        <taxon>unclassified sequences</taxon>
        <taxon>metagenomes</taxon>
        <taxon>ecological metagenomes</taxon>
    </lineage>
</organism>
<reference evidence="1" key="1">
    <citation type="submission" date="2019-08" db="EMBL/GenBank/DDBJ databases">
        <authorList>
            <person name="Kucharzyk K."/>
            <person name="Murdoch R.W."/>
            <person name="Higgins S."/>
            <person name="Loffler F."/>
        </authorList>
    </citation>
    <scope>NUCLEOTIDE SEQUENCE</scope>
</reference>
<dbReference type="AlphaFoldDB" id="A0A645CBB1"/>
<comment type="caution">
    <text evidence="1">The sequence shown here is derived from an EMBL/GenBank/DDBJ whole genome shotgun (WGS) entry which is preliminary data.</text>
</comment>
<name>A0A645CBB1_9ZZZZ</name>
<protein>
    <submittedName>
        <fullName evidence="1">Uncharacterized protein</fullName>
    </submittedName>
</protein>
<evidence type="ECO:0000313" key="1">
    <source>
        <dbReference type="EMBL" id="MPM74214.1"/>
    </source>
</evidence>
<proteinExistence type="predicted"/>
<sequence length="264" mass="29048">MGECVFRLLNQRHCAAGLVVPVETLVRSAHRRQVFFPVAQKVPPLQQLLLLAGAQLRPLQLLDLKAQAVHLPSLFGLVHPEGVHPPAQLRHGIIGPAVLAQRIFQPPKAVQIRAVLLLVQKLLSVVLAVDVQEVRPQRAQLGYRNRPAVDAAKVFAVHVDLPLDHQKAVLIRFRAALRKTGQISRYAGELRADHRLLAAGADQIPGGPAPQHRAHGVDHNGFARARLTGECVEARAKLNVRLLDDRNIFNVQQFQHGSLPLLSV</sequence>
<gene>
    <name evidence="1" type="ORF">SDC9_121199</name>
</gene>
<accession>A0A645CBB1</accession>
<dbReference type="EMBL" id="VSSQ01025817">
    <property type="protein sequence ID" value="MPM74214.1"/>
    <property type="molecule type" value="Genomic_DNA"/>
</dbReference>